<comment type="caution">
    <text evidence="1">The sequence shown here is derived from an EMBL/GenBank/DDBJ whole genome shotgun (WGS) entry which is preliminary data.</text>
</comment>
<accession>A0A2S8FCU1</accession>
<proteinExistence type="predicted"/>
<evidence type="ECO:0000313" key="2">
    <source>
        <dbReference type="Proteomes" id="UP000239388"/>
    </source>
</evidence>
<dbReference type="EMBL" id="PUIB01000022">
    <property type="protein sequence ID" value="PQO29920.1"/>
    <property type="molecule type" value="Genomic_DNA"/>
</dbReference>
<gene>
    <name evidence="1" type="ORF">C5Y98_21905</name>
</gene>
<dbReference type="AlphaFoldDB" id="A0A2S8FCU1"/>
<sequence length="59" mass="6562">MNCYRQNLPETDRQMLPVAEPAQPDATVGCRKSCRFQQGLPGALPGVACCHAFRYTFCI</sequence>
<reference evidence="1 2" key="1">
    <citation type="submission" date="2018-02" db="EMBL/GenBank/DDBJ databases">
        <title>Comparative genomes isolates from brazilian mangrove.</title>
        <authorList>
            <person name="Araujo J.E."/>
            <person name="Taketani R.G."/>
            <person name="Silva M.C.P."/>
            <person name="Loureco M.V."/>
            <person name="Andreote F.D."/>
        </authorList>
    </citation>
    <scope>NUCLEOTIDE SEQUENCE [LARGE SCALE GENOMIC DNA]</scope>
    <source>
        <strain evidence="1 2">NAP PRIS-MGV</strain>
    </source>
</reference>
<name>A0A2S8FCU1_9BACT</name>
<dbReference type="Proteomes" id="UP000239388">
    <property type="component" value="Unassembled WGS sequence"/>
</dbReference>
<protein>
    <submittedName>
        <fullName evidence="1">Uncharacterized protein</fullName>
    </submittedName>
</protein>
<evidence type="ECO:0000313" key="1">
    <source>
        <dbReference type="EMBL" id="PQO29920.1"/>
    </source>
</evidence>
<organism evidence="1 2">
    <name type="scientific">Blastopirellula marina</name>
    <dbReference type="NCBI Taxonomy" id="124"/>
    <lineage>
        <taxon>Bacteria</taxon>
        <taxon>Pseudomonadati</taxon>
        <taxon>Planctomycetota</taxon>
        <taxon>Planctomycetia</taxon>
        <taxon>Pirellulales</taxon>
        <taxon>Pirellulaceae</taxon>
        <taxon>Blastopirellula</taxon>
    </lineage>
</organism>
<dbReference type="RefSeq" id="WP_105357437.1">
    <property type="nucleotide sequence ID" value="NZ_PUIB01000022.1"/>
</dbReference>